<name>A0A9R1C895_9BACT</name>
<comment type="caution">
    <text evidence="1">The sequence shown here is derived from an EMBL/GenBank/DDBJ whole genome shotgun (WGS) entry which is preliminary data.</text>
</comment>
<dbReference type="AlphaFoldDB" id="A0A9R1C895"/>
<sequence length="193" mass="22569">MSNELKITAMATYRTIQELKKHNGWAKLNVNVLWDKSGKYIFEGEEDIIRKYNDNHPEENRRRLILEVPPEPFWGNPFKADIIILSKNPGYVEHINKWLPTILSPESIREICEEKEKSLRLESDCLMSSIGVKLLSDMYWVNSLKELLSTYQKELNTEDEQGFYKHFALVNTSLIFAPSFKQRPPIEPASLLR</sequence>
<evidence type="ECO:0000313" key="2">
    <source>
        <dbReference type="Proteomes" id="UP000825483"/>
    </source>
</evidence>
<dbReference type="Proteomes" id="UP000825483">
    <property type="component" value="Unassembled WGS sequence"/>
</dbReference>
<dbReference type="EMBL" id="BPUB01000001">
    <property type="protein sequence ID" value="GJG57833.1"/>
    <property type="molecule type" value="Genomic_DNA"/>
</dbReference>
<accession>A0A9R1C895</accession>
<proteinExistence type="predicted"/>
<gene>
    <name evidence="1" type="ORF">PRLR5076_06840</name>
</gene>
<evidence type="ECO:0000313" key="1">
    <source>
        <dbReference type="EMBL" id="GJG57833.1"/>
    </source>
</evidence>
<reference evidence="1" key="1">
    <citation type="journal article" date="2022" name="Int. J. Syst. Evol. Microbiol.">
        <title>Prevotella lacticifex sp. nov., isolated from the rumen of cows.</title>
        <authorList>
            <person name="Shinkai T."/>
            <person name="Ikeyama N."/>
            <person name="Kumagai M."/>
            <person name="Ohmori H."/>
            <person name="Sakamoto M."/>
            <person name="Ohkuma M."/>
            <person name="Mitsumori M."/>
        </authorList>
    </citation>
    <scope>NUCLEOTIDE SEQUENCE</scope>
    <source>
        <strain evidence="1">R5076</strain>
    </source>
</reference>
<organism evidence="1 2">
    <name type="scientific">Prevotella lacticifex</name>
    <dbReference type="NCBI Taxonomy" id="2854755"/>
    <lineage>
        <taxon>Bacteria</taxon>
        <taxon>Pseudomonadati</taxon>
        <taxon>Bacteroidota</taxon>
        <taxon>Bacteroidia</taxon>
        <taxon>Bacteroidales</taxon>
        <taxon>Prevotellaceae</taxon>
        <taxon>Prevotella</taxon>
    </lineage>
</organism>
<keyword evidence="2" id="KW-1185">Reference proteome</keyword>
<protein>
    <submittedName>
        <fullName evidence="1">Uncharacterized protein</fullName>
    </submittedName>
</protein>